<comment type="caution">
    <text evidence="4">The sequence shown here is derived from an EMBL/GenBank/DDBJ whole genome shotgun (WGS) entry which is preliminary data.</text>
</comment>
<dbReference type="PANTHER" id="PTHR35333:SF5">
    <property type="entry name" value="CONSERVED LIPOPROTEIN LPQF-RELATED"/>
    <property type="match status" value="1"/>
</dbReference>
<dbReference type="Proteomes" id="UP000676996">
    <property type="component" value="Unassembled WGS sequence"/>
</dbReference>
<gene>
    <name evidence="4" type="ORF">J7S20_14350</name>
</gene>
<protein>
    <submittedName>
        <fullName evidence="4">Serine hydrolase</fullName>
    </submittedName>
</protein>
<dbReference type="EMBL" id="JAGRQC010000004">
    <property type="protein sequence ID" value="MBR0553688.1"/>
    <property type="molecule type" value="Genomic_DNA"/>
</dbReference>
<dbReference type="GO" id="GO:0030655">
    <property type="term" value="P:beta-lactam antibiotic catabolic process"/>
    <property type="evidence" value="ECO:0007669"/>
    <property type="project" value="InterPro"/>
</dbReference>
<dbReference type="InterPro" id="IPR000871">
    <property type="entry name" value="Beta-lactam_class-A"/>
</dbReference>
<feature type="domain" description="Beta-lactamase class A catalytic" evidence="3">
    <location>
        <begin position="158"/>
        <end position="265"/>
    </location>
</feature>
<dbReference type="InterPro" id="IPR045155">
    <property type="entry name" value="Beta-lactam_cat"/>
</dbReference>
<evidence type="ECO:0000313" key="4">
    <source>
        <dbReference type="EMBL" id="MBR0553688.1"/>
    </source>
</evidence>
<dbReference type="InterPro" id="IPR012338">
    <property type="entry name" value="Beta-lactam/transpept-like"/>
</dbReference>
<keyword evidence="2" id="KW-0732">Signal</keyword>
<feature type="chain" id="PRO_5035757550" evidence="2">
    <location>
        <begin position="25"/>
        <end position="450"/>
    </location>
</feature>
<evidence type="ECO:0000259" key="3">
    <source>
        <dbReference type="Pfam" id="PF13354"/>
    </source>
</evidence>
<evidence type="ECO:0000256" key="1">
    <source>
        <dbReference type="ARBA" id="ARBA00001526"/>
    </source>
</evidence>
<dbReference type="RefSeq" id="WP_284054932.1">
    <property type="nucleotide sequence ID" value="NZ_JAGRQC010000004.1"/>
</dbReference>
<dbReference type="Pfam" id="PF13354">
    <property type="entry name" value="Beta-lactamase2"/>
    <property type="match status" value="1"/>
</dbReference>
<keyword evidence="4" id="KW-0378">Hydrolase</keyword>
<dbReference type="Gene3D" id="3.40.710.10">
    <property type="entry name" value="DD-peptidase/beta-lactamase superfamily"/>
    <property type="match status" value="1"/>
</dbReference>
<dbReference type="PANTHER" id="PTHR35333">
    <property type="entry name" value="BETA-LACTAMASE"/>
    <property type="match status" value="1"/>
</dbReference>
<proteinExistence type="predicted"/>
<accession>A0A8T4IF97</accession>
<comment type="catalytic activity">
    <reaction evidence="1">
        <text>a beta-lactam + H2O = a substituted beta-amino acid</text>
        <dbReference type="Rhea" id="RHEA:20401"/>
        <dbReference type="ChEBI" id="CHEBI:15377"/>
        <dbReference type="ChEBI" id="CHEBI:35627"/>
        <dbReference type="ChEBI" id="CHEBI:140347"/>
        <dbReference type="EC" id="3.5.2.6"/>
    </reaction>
</comment>
<dbReference type="AlphaFoldDB" id="A0A8T4IF97"/>
<dbReference type="GO" id="GO:0046677">
    <property type="term" value="P:response to antibiotic"/>
    <property type="evidence" value="ECO:0007669"/>
    <property type="project" value="InterPro"/>
</dbReference>
<evidence type="ECO:0000313" key="5">
    <source>
        <dbReference type="Proteomes" id="UP000676996"/>
    </source>
</evidence>
<reference evidence="4" key="1">
    <citation type="submission" date="2021-04" db="EMBL/GenBank/DDBJ databases">
        <title>Ouciella asimina sp. nov., isolated from the surface seawater in the hydrothermal field of Okinawa Trough.</title>
        <authorList>
            <person name="Shuang W."/>
        </authorList>
    </citation>
    <scope>NUCLEOTIDE SEQUENCE</scope>
    <source>
        <strain evidence="4">LXI357</strain>
    </source>
</reference>
<organism evidence="4 5">
    <name type="scientific">Stakelama marina</name>
    <dbReference type="NCBI Taxonomy" id="2826939"/>
    <lineage>
        <taxon>Bacteria</taxon>
        <taxon>Pseudomonadati</taxon>
        <taxon>Pseudomonadota</taxon>
        <taxon>Alphaproteobacteria</taxon>
        <taxon>Sphingomonadales</taxon>
        <taxon>Sphingomonadaceae</taxon>
        <taxon>Stakelama</taxon>
    </lineage>
</organism>
<evidence type="ECO:0000256" key="2">
    <source>
        <dbReference type="SAM" id="SignalP"/>
    </source>
</evidence>
<name>A0A8T4IF97_9SPHN</name>
<feature type="signal peptide" evidence="2">
    <location>
        <begin position="1"/>
        <end position="24"/>
    </location>
</feature>
<keyword evidence="5" id="KW-1185">Reference proteome</keyword>
<dbReference type="SUPFAM" id="SSF56601">
    <property type="entry name" value="beta-lactamase/transpeptidase-like"/>
    <property type="match status" value="1"/>
</dbReference>
<dbReference type="GO" id="GO:0008800">
    <property type="term" value="F:beta-lactamase activity"/>
    <property type="evidence" value="ECO:0007669"/>
    <property type="project" value="UniProtKB-EC"/>
</dbReference>
<sequence length="450" mass="47858">MLRRTCLLLLVSLAPLLLPAGASARQAATASVPLEQRIAQLPEILAGEGDYQRYFSAAFRGQVPRAKWDMLMEQIESAIGAPTGIEKVTPSSPWAAAIRIGYEHGIATARIAVDPATPHSVTGLFITGTEPRDDSPAMLDAAFQALPGKAGYGIYALGNDTPQTVREWRGDKAAPIGSSFKLWVLGALSRQIVAGERRWDEVTALLPAAFPSGIVHDWPAGSPMTLHSLATLMISVSDNTATDTLMQLLGRDRIGNMVAAMGTADPDATLPVLTTREAFVLKSPDNAQLLTAWRGASDPAARARLLDQNRGILASDPEPAGFGNQPLATESVEWFASPGDEARALDWLRRNGDEQALGILAVNPGVSADTAARFDYIGYKGGSEPGVIAANFLVRRKDGRWYAVTGNWHRPDAAVEQAKFVGLMQRALNLVAADDGAGHAEGSAAAPRSR</sequence>